<protein>
    <recommendedName>
        <fullName evidence="2">Mitochondrial splicing suppressor 51-like C-terminal domain-containing protein</fullName>
    </recommendedName>
</protein>
<name>A0A8K1C5I8_PYTOL</name>
<proteinExistence type="predicted"/>
<keyword evidence="4" id="KW-1185">Reference proteome</keyword>
<feature type="region of interest" description="Disordered" evidence="1">
    <location>
        <begin position="353"/>
        <end position="375"/>
    </location>
</feature>
<evidence type="ECO:0000259" key="2">
    <source>
        <dbReference type="Pfam" id="PF20179"/>
    </source>
</evidence>
<dbReference type="AlphaFoldDB" id="A0A8K1C5I8"/>
<dbReference type="EMBL" id="SPLM01000145">
    <property type="protein sequence ID" value="TMW56735.1"/>
    <property type="molecule type" value="Genomic_DNA"/>
</dbReference>
<dbReference type="InterPro" id="IPR046824">
    <property type="entry name" value="Mss51-like_C"/>
</dbReference>
<organism evidence="3 4">
    <name type="scientific">Pythium oligandrum</name>
    <name type="common">Mycoparasitic fungus</name>
    <dbReference type="NCBI Taxonomy" id="41045"/>
    <lineage>
        <taxon>Eukaryota</taxon>
        <taxon>Sar</taxon>
        <taxon>Stramenopiles</taxon>
        <taxon>Oomycota</taxon>
        <taxon>Peronosporomycetes</taxon>
        <taxon>Pythiales</taxon>
        <taxon>Pythiaceae</taxon>
        <taxon>Pythium</taxon>
    </lineage>
</organism>
<dbReference type="PANTHER" id="PTHR28069">
    <property type="entry name" value="GH20023P"/>
    <property type="match status" value="1"/>
</dbReference>
<gene>
    <name evidence="3" type="ORF">Poli38472_006745</name>
</gene>
<feature type="domain" description="Mitochondrial splicing suppressor 51-like C-terminal" evidence="2">
    <location>
        <begin position="96"/>
        <end position="273"/>
    </location>
</feature>
<dbReference type="PANTHER" id="PTHR28069:SF1">
    <property type="entry name" value="PROTEIN MSS51, MITOCHONDRIAL"/>
    <property type="match status" value="1"/>
</dbReference>
<evidence type="ECO:0000256" key="1">
    <source>
        <dbReference type="SAM" id="MobiDB-lite"/>
    </source>
</evidence>
<accession>A0A8K1C5I8</accession>
<dbReference type="Proteomes" id="UP000794436">
    <property type="component" value="Unassembled WGS sequence"/>
</dbReference>
<evidence type="ECO:0000313" key="3">
    <source>
        <dbReference type="EMBL" id="TMW56735.1"/>
    </source>
</evidence>
<sequence>MTRTKRASRRADGATSDKTTTKDLQLDPRGDGMYSGTFRWLETKKFAQLPAFPSLGSQVCLTSGWEGFLRSRSSRTTNLVEIATQDPSCLDALSFPITFAHVATLLSLMDARTQEKHVVVLGATRKAEQRVWAITDYWLELAHLFSETQLTLWFIGPEVDSQCPTKPMPRNLRVQHIQGKFLEFRNNPASNVLTPSNTVLIGYNTGFGNFVESERHELLFSWLPDLYDIADSGFPAIFTCANDYADMKGEFAVQSRVVGAKMLLLPQQNPFSAASHLHEEGKRETAWSRGNSFLYAIQGVDSSRRVRIASRDVKKLQDRLDEELDLHLIDTLGRHFYKGMVLTKEQASRCKALNGSSTTSSTTKPKTAVSTNASAESQLQTPPFQILPGQGPKDNVILVHVPEVKSAQERIAVDVADTALTVYVPDKYLLRTKLPFAVENNGSVQVALSTPFLQIHVTRV</sequence>
<comment type="caution">
    <text evidence="3">The sequence shown here is derived from an EMBL/GenBank/DDBJ whole genome shotgun (WGS) entry which is preliminary data.</text>
</comment>
<dbReference type="Pfam" id="PF20179">
    <property type="entry name" value="MSS51_C"/>
    <property type="match status" value="1"/>
</dbReference>
<feature type="compositionally biased region" description="Basic and acidic residues" evidence="1">
    <location>
        <begin position="19"/>
        <end position="28"/>
    </location>
</feature>
<feature type="region of interest" description="Disordered" evidence="1">
    <location>
        <begin position="1"/>
        <end position="28"/>
    </location>
</feature>
<evidence type="ECO:0000313" key="4">
    <source>
        <dbReference type="Proteomes" id="UP000794436"/>
    </source>
</evidence>
<feature type="compositionally biased region" description="Polar residues" evidence="1">
    <location>
        <begin position="364"/>
        <end position="375"/>
    </location>
</feature>
<dbReference type="OrthoDB" id="5282002at2759"/>
<reference evidence="3" key="1">
    <citation type="submission" date="2019-03" db="EMBL/GenBank/DDBJ databases">
        <title>Long read genome sequence of the mycoparasitic Pythium oligandrum ATCC 38472 isolated from sugarbeet rhizosphere.</title>
        <authorList>
            <person name="Gaulin E."/>
        </authorList>
    </citation>
    <scope>NUCLEOTIDE SEQUENCE</scope>
    <source>
        <strain evidence="3">ATCC 38472_TT</strain>
    </source>
</reference>